<evidence type="ECO:0000256" key="1">
    <source>
        <dbReference type="ARBA" id="ARBA00008080"/>
    </source>
</evidence>
<name>A0A2H0XEL6_UNCKA</name>
<reference evidence="11" key="1">
    <citation type="submission" date="2017-09" db="EMBL/GenBank/DDBJ databases">
        <title>Depth-based differentiation of microbial function through sediment-hosted aquifers and enrichment of novel symbionts in the deep terrestrial subsurface.</title>
        <authorList>
            <person name="Probst A.J."/>
            <person name="Ladd B."/>
            <person name="Jarett J.K."/>
            <person name="Geller-Mcgrath D.E."/>
            <person name="Sieber C.M.K."/>
            <person name="Emerson J.B."/>
            <person name="Anantharaman K."/>
            <person name="Thomas B.C."/>
            <person name="Malmstrom R."/>
            <person name="Stieglmeier M."/>
            <person name="Klingl A."/>
            <person name="Woyke T."/>
            <person name="Ryan C.M."/>
            <person name="Banfield J.F."/>
        </authorList>
    </citation>
    <scope>NUCLEOTIDE SEQUENCE [LARGE SCALE GENOMIC DNA]</scope>
</reference>
<dbReference type="Gene3D" id="1.10.8.50">
    <property type="match status" value="1"/>
</dbReference>
<keyword evidence="5 7" id="KW-0687">Ribonucleoprotein</keyword>
<dbReference type="HAMAP" id="MF_01315">
    <property type="entry name" value="Ribosomal_uS13"/>
    <property type="match status" value="1"/>
</dbReference>
<keyword evidence="4 7" id="KW-0689">Ribosomal protein</keyword>
<dbReference type="GO" id="GO:0015935">
    <property type="term" value="C:small ribosomal subunit"/>
    <property type="evidence" value="ECO:0007669"/>
    <property type="project" value="TreeGrafter"/>
</dbReference>
<dbReference type="PANTHER" id="PTHR10871:SF1">
    <property type="entry name" value="SMALL RIBOSOMAL SUBUNIT PROTEIN US13M"/>
    <property type="match status" value="1"/>
</dbReference>
<dbReference type="Gene3D" id="4.10.910.10">
    <property type="entry name" value="30s ribosomal protein s13, domain 2"/>
    <property type="match status" value="1"/>
</dbReference>
<accession>A0A2H0XEL6</accession>
<dbReference type="PROSITE" id="PS00646">
    <property type="entry name" value="RIBOSOMAL_S13_1"/>
    <property type="match status" value="1"/>
</dbReference>
<evidence type="ECO:0000256" key="2">
    <source>
        <dbReference type="ARBA" id="ARBA00022730"/>
    </source>
</evidence>
<proteinExistence type="inferred from homology"/>
<comment type="subunit">
    <text evidence="7">Part of the 30S ribosomal subunit. Forms a loose heterodimer with protein S19. Forms two bridges to the 50S subunit in the 70S ribosome.</text>
</comment>
<protein>
    <recommendedName>
        <fullName evidence="6 7">Small ribosomal subunit protein uS13</fullName>
    </recommendedName>
</protein>
<feature type="compositionally biased region" description="Basic residues" evidence="9">
    <location>
        <begin position="101"/>
        <end position="115"/>
    </location>
</feature>
<evidence type="ECO:0000313" key="11">
    <source>
        <dbReference type="Proteomes" id="UP000230340"/>
    </source>
</evidence>
<dbReference type="PROSITE" id="PS50159">
    <property type="entry name" value="RIBOSOMAL_S13_2"/>
    <property type="match status" value="1"/>
</dbReference>
<comment type="caution">
    <text evidence="10">The sequence shown here is derived from an EMBL/GenBank/DDBJ whole genome shotgun (WGS) entry which is preliminary data.</text>
</comment>
<dbReference type="InterPro" id="IPR018269">
    <property type="entry name" value="Ribosomal_uS13_CS"/>
</dbReference>
<evidence type="ECO:0000256" key="4">
    <source>
        <dbReference type="ARBA" id="ARBA00022980"/>
    </source>
</evidence>
<comment type="similarity">
    <text evidence="1 7 8">Belongs to the universal ribosomal protein uS13 family.</text>
</comment>
<keyword evidence="3 7" id="KW-0694">RNA-binding</keyword>
<evidence type="ECO:0000256" key="5">
    <source>
        <dbReference type="ARBA" id="ARBA00023274"/>
    </source>
</evidence>
<feature type="region of interest" description="Disordered" evidence="9">
    <location>
        <begin position="101"/>
        <end position="128"/>
    </location>
</feature>
<dbReference type="GO" id="GO:0005829">
    <property type="term" value="C:cytosol"/>
    <property type="evidence" value="ECO:0007669"/>
    <property type="project" value="TreeGrafter"/>
</dbReference>
<dbReference type="GO" id="GO:0006412">
    <property type="term" value="P:translation"/>
    <property type="evidence" value="ECO:0007669"/>
    <property type="project" value="UniProtKB-UniRule"/>
</dbReference>
<dbReference type="GO" id="GO:0019843">
    <property type="term" value="F:rRNA binding"/>
    <property type="evidence" value="ECO:0007669"/>
    <property type="project" value="UniProtKB-UniRule"/>
</dbReference>
<dbReference type="InterPro" id="IPR010979">
    <property type="entry name" value="Ribosomal_uS13-like_H2TH"/>
</dbReference>
<gene>
    <name evidence="7" type="primary">rpsM</name>
    <name evidence="10" type="ORF">COT49_00825</name>
</gene>
<evidence type="ECO:0000256" key="8">
    <source>
        <dbReference type="RuleBase" id="RU003830"/>
    </source>
</evidence>
<dbReference type="PIRSF" id="PIRSF002134">
    <property type="entry name" value="Ribosomal_S13"/>
    <property type="match status" value="1"/>
</dbReference>
<dbReference type="SUPFAM" id="SSF46946">
    <property type="entry name" value="S13-like H2TH domain"/>
    <property type="match status" value="1"/>
</dbReference>
<dbReference type="GO" id="GO:0003735">
    <property type="term" value="F:structural constituent of ribosome"/>
    <property type="evidence" value="ECO:0007669"/>
    <property type="project" value="InterPro"/>
</dbReference>
<dbReference type="AlphaFoldDB" id="A0A2H0XEL6"/>
<dbReference type="Proteomes" id="UP000230340">
    <property type="component" value="Unassembled WGS sequence"/>
</dbReference>
<evidence type="ECO:0000256" key="6">
    <source>
        <dbReference type="ARBA" id="ARBA00035166"/>
    </source>
</evidence>
<dbReference type="InterPro" id="IPR001892">
    <property type="entry name" value="Ribosomal_uS13"/>
</dbReference>
<dbReference type="PANTHER" id="PTHR10871">
    <property type="entry name" value="30S RIBOSOMAL PROTEIN S13/40S RIBOSOMAL PROTEIN S18"/>
    <property type="match status" value="1"/>
</dbReference>
<dbReference type="FunFam" id="1.10.8.50:FF:000001">
    <property type="entry name" value="30S ribosomal protein S13"/>
    <property type="match status" value="1"/>
</dbReference>
<sequence>MARIAGIELPNTKRIEAALPYLYGVGFPRAKKILETARVNGNTRVKDLTDEEVARIRESLEKLKIMVEGELRRVVSQNVKRLIDIRCYRGLRHLKKLPVRGQRTKTNARTKRGKRQTIGGMKKVLTKT</sequence>
<comment type="function">
    <text evidence="7">Located at the top of the head of the 30S subunit, it contacts several helices of the 16S rRNA. In the 70S ribosome it contacts the 23S rRNA (bridge B1a) and protein L5 of the 50S subunit (bridge B1b), connecting the 2 subunits; these bridges are implicated in subunit movement. Contacts the tRNAs in the A and P-sites.</text>
</comment>
<dbReference type="EMBL" id="PEYT01000004">
    <property type="protein sequence ID" value="PIS23377.1"/>
    <property type="molecule type" value="Genomic_DNA"/>
</dbReference>
<dbReference type="InterPro" id="IPR027437">
    <property type="entry name" value="Rbsml_uS13_C"/>
</dbReference>
<dbReference type="InterPro" id="IPR019980">
    <property type="entry name" value="Ribosomal_uS13_bac-type"/>
</dbReference>
<evidence type="ECO:0000256" key="7">
    <source>
        <dbReference type="HAMAP-Rule" id="MF_01315"/>
    </source>
</evidence>
<dbReference type="Pfam" id="PF00416">
    <property type="entry name" value="Ribosomal_S13"/>
    <property type="match status" value="1"/>
</dbReference>
<keyword evidence="2 7" id="KW-0699">rRNA-binding</keyword>
<dbReference type="NCBIfam" id="TIGR03631">
    <property type="entry name" value="uS13_bact"/>
    <property type="match status" value="1"/>
</dbReference>
<dbReference type="GO" id="GO:0000049">
    <property type="term" value="F:tRNA binding"/>
    <property type="evidence" value="ECO:0007669"/>
    <property type="project" value="UniProtKB-UniRule"/>
</dbReference>
<keyword evidence="7" id="KW-0820">tRNA-binding</keyword>
<evidence type="ECO:0000256" key="9">
    <source>
        <dbReference type="SAM" id="MobiDB-lite"/>
    </source>
</evidence>
<evidence type="ECO:0000256" key="3">
    <source>
        <dbReference type="ARBA" id="ARBA00022884"/>
    </source>
</evidence>
<evidence type="ECO:0000313" key="10">
    <source>
        <dbReference type="EMBL" id="PIS23377.1"/>
    </source>
</evidence>
<organism evidence="10 11">
    <name type="scientific">candidate division WWE3 bacterium CG08_land_8_20_14_0_20_40_13</name>
    <dbReference type="NCBI Taxonomy" id="1975084"/>
    <lineage>
        <taxon>Bacteria</taxon>
        <taxon>Katanobacteria</taxon>
    </lineage>
</organism>